<evidence type="ECO:0000313" key="3">
    <source>
        <dbReference type="Proteomes" id="UP001501218"/>
    </source>
</evidence>
<keyword evidence="3" id="KW-1185">Reference proteome</keyword>
<dbReference type="PANTHER" id="PTHR14741:SF32">
    <property type="entry name" value="TRIMETHYLGUANOSINE SYNTHASE"/>
    <property type="match status" value="1"/>
</dbReference>
<sequence>MGYSFDIEDVAFLRSAAGFEAVTELAKRSLSSSSRMADVAAARKLAGERHAAAALETAMLRRKAQSKLDDGQQWLFTDDALQQATASVVARHRAQRLAGRDVHDVTCSIGADLVAVAAVANRCVGSDLDRVRLLMARHNLDQAGCPAALVAADALRPVTLGTTVIADPARRDGAGRRRWNPADLVPPLDELLDVYAGRDLVVKCAPGLDFDAVPDEAEAEVVSLQGQVREAALWFGALAQPGVRRKASVLDAGGAIRTTITDAESDDCPAEEVREWIVDPDGAVVRAGLVRHYAARHGLAQLDPRIAYLTGDVPPPGVRAFRVVEHGRFNEKSLRTLLRQHQVGRLEILVRGVDVDPDALRRRLKLKGDQDATVVITRVGDQARAFLCRAERT</sequence>
<evidence type="ECO:0000313" key="2">
    <source>
        <dbReference type="EMBL" id="GAA2347870.1"/>
    </source>
</evidence>
<dbReference type="PANTHER" id="PTHR14741">
    <property type="entry name" value="S-ADENOSYLMETHIONINE-DEPENDENT METHYLTRANSFERASE RELATED"/>
    <property type="match status" value="1"/>
</dbReference>
<comment type="caution">
    <text evidence="2">The sequence shown here is derived from an EMBL/GenBank/DDBJ whole genome shotgun (WGS) entry which is preliminary data.</text>
</comment>
<gene>
    <name evidence="2" type="ORF">GCM10009854_26330</name>
</gene>
<proteinExistence type="predicted"/>
<protein>
    <recommendedName>
        <fullName evidence="1">THUMP-like domain-containing protein</fullName>
    </recommendedName>
</protein>
<dbReference type="Pfam" id="PF18096">
    <property type="entry name" value="Thump_like"/>
    <property type="match status" value="1"/>
</dbReference>
<name>A0ABP5T964_9PSEU</name>
<dbReference type="InterPro" id="IPR041497">
    <property type="entry name" value="Thump-like"/>
</dbReference>
<dbReference type="RefSeq" id="WP_344130952.1">
    <property type="nucleotide sequence ID" value="NZ_BAAARA010000008.1"/>
</dbReference>
<accession>A0ABP5T964</accession>
<dbReference type="EMBL" id="BAAARA010000008">
    <property type="protein sequence ID" value="GAA2347870.1"/>
    <property type="molecule type" value="Genomic_DNA"/>
</dbReference>
<organism evidence="2 3">
    <name type="scientific">Saccharopolyspora halophila</name>
    <dbReference type="NCBI Taxonomy" id="405551"/>
    <lineage>
        <taxon>Bacteria</taxon>
        <taxon>Bacillati</taxon>
        <taxon>Actinomycetota</taxon>
        <taxon>Actinomycetes</taxon>
        <taxon>Pseudonocardiales</taxon>
        <taxon>Pseudonocardiaceae</taxon>
        <taxon>Saccharopolyspora</taxon>
    </lineage>
</organism>
<evidence type="ECO:0000259" key="1">
    <source>
        <dbReference type="Pfam" id="PF18096"/>
    </source>
</evidence>
<dbReference type="SUPFAM" id="SSF53335">
    <property type="entry name" value="S-adenosyl-L-methionine-dependent methyltransferases"/>
    <property type="match status" value="1"/>
</dbReference>
<reference evidence="3" key="1">
    <citation type="journal article" date="2019" name="Int. J. Syst. Evol. Microbiol.">
        <title>The Global Catalogue of Microorganisms (GCM) 10K type strain sequencing project: providing services to taxonomists for standard genome sequencing and annotation.</title>
        <authorList>
            <consortium name="The Broad Institute Genomics Platform"/>
            <consortium name="The Broad Institute Genome Sequencing Center for Infectious Disease"/>
            <person name="Wu L."/>
            <person name="Ma J."/>
        </authorList>
    </citation>
    <scope>NUCLEOTIDE SEQUENCE [LARGE SCALE GENOMIC DNA]</scope>
    <source>
        <strain evidence="3">JCM 16221</strain>
    </source>
</reference>
<dbReference type="Gene3D" id="3.40.50.150">
    <property type="entry name" value="Vaccinia Virus protein VP39"/>
    <property type="match status" value="1"/>
</dbReference>
<feature type="domain" description="THUMP-like" evidence="1">
    <location>
        <begin position="318"/>
        <end position="389"/>
    </location>
</feature>
<dbReference type="InterPro" id="IPR029063">
    <property type="entry name" value="SAM-dependent_MTases_sf"/>
</dbReference>
<dbReference type="Proteomes" id="UP001501218">
    <property type="component" value="Unassembled WGS sequence"/>
</dbReference>